<proteinExistence type="predicted"/>
<dbReference type="VEuPathDB" id="VectorBase:GBRI026483"/>
<evidence type="ECO:0000313" key="1">
    <source>
        <dbReference type="EnsemblMetazoa" id="GBRI026483-PA"/>
    </source>
</evidence>
<protein>
    <submittedName>
        <fullName evidence="1">Uncharacterized protein</fullName>
    </submittedName>
</protein>
<reference evidence="2" key="1">
    <citation type="submission" date="2014-03" db="EMBL/GenBank/DDBJ databases">
        <authorList>
            <person name="Aksoy S."/>
            <person name="Warren W."/>
            <person name="Wilson R.K."/>
        </authorList>
    </citation>
    <scope>NUCLEOTIDE SEQUENCE [LARGE SCALE GENOMIC DNA]</scope>
    <source>
        <strain evidence="2">IAEA</strain>
    </source>
</reference>
<organism evidence="1 2">
    <name type="scientific">Glossina brevipalpis</name>
    <dbReference type="NCBI Taxonomy" id="37001"/>
    <lineage>
        <taxon>Eukaryota</taxon>
        <taxon>Metazoa</taxon>
        <taxon>Ecdysozoa</taxon>
        <taxon>Arthropoda</taxon>
        <taxon>Hexapoda</taxon>
        <taxon>Insecta</taxon>
        <taxon>Pterygota</taxon>
        <taxon>Neoptera</taxon>
        <taxon>Endopterygota</taxon>
        <taxon>Diptera</taxon>
        <taxon>Brachycera</taxon>
        <taxon>Muscomorpha</taxon>
        <taxon>Hippoboscoidea</taxon>
        <taxon>Glossinidae</taxon>
        <taxon>Glossina</taxon>
    </lineage>
</organism>
<dbReference type="EnsemblMetazoa" id="GBRI026483-RA">
    <property type="protein sequence ID" value="GBRI026483-PA"/>
    <property type="gene ID" value="GBRI026483"/>
</dbReference>
<keyword evidence="2" id="KW-1185">Reference proteome</keyword>
<reference evidence="1" key="2">
    <citation type="submission" date="2020-05" db="UniProtKB">
        <authorList>
            <consortium name="EnsemblMetazoa"/>
        </authorList>
    </citation>
    <scope>IDENTIFICATION</scope>
    <source>
        <strain evidence="1">IAEA</strain>
    </source>
</reference>
<dbReference type="Proteomes" id="UP000091820">
    <property type="component" value="Unassembled WGS sequence"/>
</dbReference>
<dbReference type="AlphaFoldDB" id="A0A1A9WNT5"/>
<accession>A0A1A9WNT5</accession>
<name>A0A1A9WNT5_9MUSC</name>
<evidence type="ECO:0000313" key="2">
    <source>
        <dbReference type="Proteomes" id="UP000091820"/>
    </source>
</evidence>
<sequence>MKPFRALKKSGSIPKFNILLGASLVVVQAFLVALSNFRPSSIVDIVECEIRTLQVIYRYVIRTEHVILANSPLDLNNGKERVKDRIDHHKNYNHFTRKCGISHHNTTTTTTTTVAANTLPISNG</sequence>